<organism evidence="2 3">
    <name type="scientific">Alishewanella aestuarii B11</name>
    <dbReference type="NCBI Taxonomy" id="1197174"/>
    <lineage>
        <taxon>Bacteria</taxon>
        <taxon>Pseudomonadati</taxon>
        <taxon>Pseudomonadota</taxon>
        <taxon>Gammaproteobacteria</taxon>
        <taxon>Alteromonadales</taxon>
        <taxon>Alteromonadaceae</taxon>
        <taxon>Alishewanella</taxon>
    </lineage>
</organism>
<reference evidence="2 3" key="1">
    <citation type="journal article" date="2012" name="J. Bacteriol.">
        <title>Genome Sequence of Pectin-Degrading Alishewanella aestuarii Strain B11T, Isolated from Tidal Flat Sediment.</title>
        <authorList>
            <person name="Jung J."/>
            <person name="Choi S."/>
            <person name="Chun J."/>
            <person name="Park W."/>
        </authorList>
    </citation>
    <scope>NUCLEOTIDE SEQUENCE [LARGE SCALE GENOMIC DNA]</scope>
    <source>
        <strain evidence="2 3">B11</strain>
    </source>
</reference>
<sequence length="101" mass="11101">MALLPSAGGLKSDDYFMLLCTVSVIAMALTVVMAHRLKMPKVSIEAAKHATALLIVVHFYALAKASTDGLNWPYLAVTVLVLLAFARLLYNDFKEFTAREQ</sequence>
<keyword evidence="1" id="KW-1133">Transmembrane helix</keyword>
<gene>
    <name evidence="2" type="ORF">AEST_25420</name>
</gene>
<dbReference type="Proteomes" id="UP000012043">
    <property type="component" value="Unassembled WGS sequence"/>
</dbReference>
<keyword evidence="3" id="KW-1185">Reference proteome</keyword>
<accession>J2ID54</accession>
<proteinExistence type="predicted"/>
<feature type="transmembrane region" description="Helical" evidence="1">
    <location>
        <begin position="46"/>
        <end position="66"/>
    </location>
</feature>
<evidence type="ECO:0000256" key="1">
    <source>
        <dbReference type="SAM" id="Phobius"/>
    </source>
</evidence>
<dbReference type="EMBL" id="ALAB01000029">
    <property type="protein sequence ID" value="EJI84609.1"/>
    <property type="molecule type" value="Genomic_DNA"/>
</dbReference>
<evidence type="ECO:0000313" key="2">
    <source>
        <dbReference type="EMBL" id="EJI84609.1"/>
    </source>
</evidence>
<feature type="transmembrane region" description="Helical" evidence="1">
    <location>
        <begin position="15"/>
        <end position="34"/>
    </location>
</feature>
<protein>
    <submittedName>
        <fullName evidence="2">Uncharacterized protein</fullName>
    </submittedName>
</protein>
<name>J2ID54_9ALTE</name>
<comment type="caution">
    <text evidence="2">The sequence shown here is derived from an EMBL/GenBank/DDBJ whole genome shotgun (WGS) entry which is preliminary data.</text>
</comment>
<dbReference type="PATRIC" id="fig|1197174.4.peg.2485"/>
<evidence type="ECO:0000313" key="3">
    <source>
        <dbReference type="Proteomes" id="UP000012043"/>
    </source>
</evidence>
<keyword evidence="1" id="KW-0812">Transmembrane</keyword>
<dbReference type="AlphaFoldDB" id="J2ID54"/>
<keyword evidence="1" id="KW-0472">Membrane</keyword>
<feature type="transmembrane region" description="Helical" evidence="1">
    <location>
        <begin position="72"/>
        <end position="90"/>
    </location>
</feature>